<protein>
    <submittedName>
        <fullName evidence="1">Uncharacterized protein</fullName>
    </submittedName>
</protein>
<keyword evidence="2" id="KW-1185">Reference proteome</keyword>
<sequence length="187" mass="22260">MDALDDPAAQDRLDYLEARKAFRDPNAHPRTCPSMRMSFTIGQIHLDRVRREQRSLELLFDRILLETHPYIVFQAENTEWQLLWTPETDPVYGTVARSFIRRLQTWVATPPWQRTEAVTAAEIVTLSTHWKHFKAFEDEVEMALNREEERAHARSKWFGNPRVKRVRMRQSRDRRSRLRKCVSADEV</sequence>
<organism evidence="1 2">
    <name type="scientific">Clonostachys rhizophaga</name>
    <dbReference type="NCBI Taxonomy" id="160324"/>
    <lineage>
        <taxon>Eukaryota</taxon>
        <taxon>Fungi</taxon>
        <taxon>Dikarya</taxon>
        <taxon>Ascomycota</taxon>
        <taxon>Pezizomycotina</taxon>
        <taxon>Sordariomycetes</taxon>
        <taxon>Hypocreomycetidae</taxon>
        <taxon>Hypocreales</taxon>
        <taxon>Bionectriaceae</taxon>
        <taxon>Clonostachys</taxon>
    </lineage>
</organism>
<accession>A0A9N9VI39</accession>
<proteinExistence type="predicted"/>
<dbReference type="AlphaFoldDB" id="A0A9N9VI39"/>
<dbReference type="EMBL" id="CABFNQ020000692">
    <property type="protein sequence ID" value="CAH0023566.1"/>
    <property type="molecule type" value="Genomic_DNA"/>
</dbReference>
<comment type="caution">
    <text evidence="1">The sequence shown here is derived from an EMBL/GenBank/DDBJ whole genome shotgun (WGS) entry which is preliminary data.</text>
</comment>
<dbReference type="Proteomes" id="UP000696573">
    <property type="component" value="Unassembled WGS sequence"/>
</dbReference>
<name>A0A9N9VI39_9HYPO</name>
<dbReference type="OrthoDB" id="10407969at2759"/>
<evidence type="ECO:0000313" key="1">
    <source>
        <dbReference type="EMBL" id="CAH0023566.1"/>
    </source>
</evidence>
<gene>
    <name evidence="1" type="ORF">CRHIZ90672A_00011011</name>
</gene>
<reference evidence="1" key="1">
    <citation type="submission" date="2021-10" db="EMBL/GenBank/DDBJ databases">
        <authorList>
            <person name="Piombo E."/>
        </authorList>
    </citation>
    <scope>NUCLEOTIDE SEQUENCE</scope>
</reference>
<evidence type="ECO:0000313" key="2">
    <source>
        <dbReference type="Proteomes" id="UP000696573"/>
    </source>
</evidence>